<accession>A0A813KXH8</accession>
<gene>
    <name evidence="2" type="ORF">PGLA2088_LOCUS38154</name>
</gene>
<evidence type="ECO:0000313" key="2">
    <source>
        <dbReference type="EMBL" id="CAE8714725.1"/>
    </source>
</evidence>
<protein>
    <submittedName>
        <fullName evidence="2">Uncharacterized protein</fullName>
    </submittedName>
</protein>
<feature type="non-terminal residue" evidence="2">
    <location>
        <position position="88"/>
    </location>
</feature>
<dbReference type="AlphaFoldDB" id="A0A813KXH8"/>
<dbReference type="EMBL" id="CAJNNW010032671">
    <property type="protein sequence ID" value="CAE8714725.1"/>
    <property type="molecule type" value="Genomic_DNA"/>
</dbReference>
<organism evidence="2 3">
    <name type="scientific">Polarella glacialis</name>
    <name type="common">Dinoflagellate</name>
    <dbReference type="NCBI Taxonomy" id="89957"/>
    <lineage>
        <taxon>Eukaryota</taxon>
        <taxon>Sar</taxon>
        <taxon>Alveolata</taxon>
        <taxon>Dinophyceae</taxon>
        <taxon>Suessiales</taxon>
        <taxon>Suessiaceae</taxon>
        <taxon>Polarella</taxon>
    </lineage>
</organism>
<name>A0A813KXH8_POLGL</name>
<evidence type="ECO:0000256" key="1">
    <source>
        <dbReference type="SAM" id="MobiDB-lite"/>
    </source>
</evidence>
<proteinExistence type="predicted"/>
<evidence type="ECO:0000313" key="3">
    <source>
        <dbReference type="Proteomes" id="UP000626109"/>
    </source>
</evidence>
<comment type="caution">
    <text evidence="2">The sequence shown here is derived from an EMBL/GenBank/DDBJ whole genome shotgun (WGS) entry which is preliminary data.</text>
</comment>
<sequence length="88" mass="9224">VTILDGFPPRPPLGHLCSREHPEDVMGGLQLDEDQAGLSLEYRVKAPLLILRPFGLHPCALPTLTGSPAPPSSADVPAPGSTSYSIAL</sequence>
<dbReference type="Proteomes" id="UP000626109">
    <property type="component" value="Unassembled WGS sequence"/>
</dbReference>
<reference evidence="2" key="1">
    <citation type="submission" date="2021-02" db="EMBL/GenBank/DDBJ databases">
        <authorList>
            <person name="Dougan E. K."/>
            <person name="Rhodes N."/>
            <person name="Thang M."/>
            <person name="Chan C."/>
        </authorList>
    </citation>
    <scope>NUCLEOTIDE SEQUENCE</scope>
</reference>
<feature type="region of interest" description="Disordered" evidence="1">
    <location>
        <begin position="62"/>
        <end position="88"/>
    </location>
</feature>